<dbReference type="FunFam" id="3.40.50.300:FF:000221">
    <property type="entry name" value="Multidrug ABC transporter ATP-binding protein"/>
    <property type="match status" value="1"/>
</dbReference>
<dbReference type="SMART" id="SM00382">
    <property type="entry name" value="AAA"/>
    <property type="match status" value="1"/>
</dbReference>
<dbReference type="RefSeq" id="WP_110046264.1">
    <property type="nucleotide sequence ID" value="NZ_CP054613.1"/>
</dbReference>
<feature type="transmembrane region" description="Helical" evidence="9">
    <location>
        <begin position="275"/>
        <end position="294"/>
    </location>
</feature>
<dbReference type="InterPro" id="IPR003439">
    <property type="entry name" value="ABC_transporter-like_ATP-bd"/>
</dbReference>
<dbReference type="GO" id="GO:0005524">
    <property type="term" value="F:ATP binding"/>
    <property type="evidence" value="ECO:0007669"/>
    <property type="project" value="UniProtKB-KW"/>
</dbReference>
<evidence type="ECO:0000256" key="3">
    <source>
        <dbReference type="ARBA" id="ARBA00022475"/>
    </source>
</evidence>
<keyword evidence="8 9" id="KW-0472">Membrane</keyword>
<dbReference type="PANTHER" id="PTHR43394:SF1">
    <property type="entry name" value="ATP-BINDING CASSETTE SUB-FAMILY B MEMBER 10, MITOCHONDRIAL"/>
    <property type="match status" value="1"/>
</dbReference>
<dbReference type="GO" id="GO:0016887">
    <property type="term" value="F:ATP hydrolysis activity"/>
    <property type="evidence" value="ECO:0007669"/>
    <property type="project" value="InterPro"/>
</dbReference>
<dbReference type="InterPro" id="IPR039421">
    <property type="entry name" value="Type_1_exporter"/>
</dbReference>
<name>A0A2V2YX32_9BACL</name>
<evidence type="ECO:0000256" key="2">
    <source>
        <dbReference type="ARBA" id="ARBA00022448"/>
    </source>
</evidence>
<sequence>MSIFRKLKPFYWNERMLMLISIIALIGTTVLSLTYTKLLQIFIDEVIVQSKYDLLWLLTTATAAVIMVKSAMQYIYGFLGARVGNRMVMRLRNACYSKLQYQSYSYYDTAKTGDLIARMTVDLDAVRNFIGFDFAQFVNMGLMIGFGAVMMLSMSWKLALLTLMTTPILIALTFRLDRQAQPAYRETRAAMSRISSIAQQNIVAMQTVKSFNRERYEIEQFSQHNNRYQEKQYEASRIVSNHYPLIEWMANLCPILLLIGGGVQVIHGSLTVGELAALFGLTWLIISPMWWIAFHINKFSQAKASGERILELLEQEHGRKSHKSYPSETTNLPIAGEISFKDVTFYYNEQSTSASLSNLTINISPGSVVGIIGPTGSGKSTILKLLIGAYGVREGQIMIDGTPFEDWISSERRGRIAPVFQETYLFAATIRDNIAYGVDNPTEEEIVEAATKAQAHEFISTLPMGYDTVIGERGTGLSGGQKQRISIARALIRKPKILILDNATSALDMETEVKLQKALKSERKQFTCIMMSNKISSIKDADVIIVLDKGSIVQRGSHNELIVAEGAYRNLYMSQYEEYPREEAVSVVGGDRG</sequence>
<dbReference type="InterPro" id="IPR003593">
    <property type="entry name" value="AAA+_ATPase"/>
</dbReference>
<dbReference type="PROSITE" id="PS00211">
    <property type="entry name" value="ABC_TRANSPORTER_1"/>
    <property type="match status" value="1"/>
</dbReference>
<feature type="transmembrane region" description="Helical" evidence="9">
    <location>
        <begin position="129"/>
        <end position="152"/>
    </location>
</feature>
<reference evidence="12 13" key="1">
    <citation type="submission" date="2018-05" db="EMBL/GenBank/DDBJ databases">
        <title>Genomic Encyclopedia of Type Strains, Phase III (KMG-III): the genomes of soil and plant-associated and newly described type strains.</title>
        <authorList>
            <person name="Whitman W."/>
        </authorList>
    </citation>
    <scope>NUCLEOTIDE SEQUENCE [LARGE SCALE GENOMIC DNA]</scope>
    <source>
        <strain evidence="12 13">CECT 5696</strain>
    </source>
</reference>
<evidence type="ECO:0000256" key="6">
    <source>
        <dbReference type="ARBA" id="ARBA00022840"/>
    </source>
</evidence>
<dbReference type="Gene3D" id="1.20.1560.10">
    <property type="entry name" value="ABC transporter type 1, transmembrane domain"/>
    <property type="match status" value="1"/>
</dbReference>
<dbReference type="Pfam" id="PF00005">
    <property type="entry name" value="ABC_tran"/>
    <property type="match status" value="1"/>
</dbReference>
<feature type="domain" description="ABC transporter" evidence="10">
    <location>
        <begin position="338"/>
        <end position="574"/>
    </location>
</feature>
<dbReference type="PROSITE" id="PS50929">
    <property type="entry name" value="ABC_TM1F"/>
    <property type="match status" value="1"/>
</dbReference>
<dbReference type="Proteomes" id="UP000246635">
    <property type="component" value="Unassembled WGS sequence"/>
</dbReference>
<comment type="caution">
    <text evidence="12">The sequence shown here is derived from an EMBL/GenBank/DDBJ whole genome shotgun (WGS) entry which is preliminary data.</text>
</comment>
<dbReference type="OrthoDB" id="9770415at2"/>
<feature type="transmembrane region" description="Helical" evidence="9">
    <location>
        <begin position="55"/>
        <end position="79"/>
    </location>
</feature>
<keyword evidence="13" id="KW-1185">Reference proteome</keyword>
<dbReference type="InterPro" id="IPR036640">
    <property type="entry name" value="ABC1_TM_sf"/>
</dbReference>
<gene>
    <name evidence="12" type="ORF">DFQ01_12497</name>
</gene>
<dbReference type="CDD" id="cd18542">
    <property type="entry name" value="ABC_6TM_YknU_like"/>
    <property type="match status" value="1"/>
</dbReference>
<evidence type="ECO:0000259" key="10">
    <source>
        <dbReference type="PROSITE" id="PS50893"/>
    </source>
</evidence>
<evidence type="ECO:0000256" key="7">
    <source>
        <dbReference type="ARBA" id="ARBA00022989"/>
    </source>
</evidence>
<dbReference type="PANTHER" id="PTHR43394">
    <property type="entry name" value="ATP-DEPENDENT PERMEASE MDL1, MITOCHONDRIAL"/>
    <property type="match status" value="1"/>
</dbReference>
<dbReference type="AlphaFoldDB" id="A0A2V2YX32"/>
<evidence type="ECO:0000256" key="8">
    <source>
        <dbReference type="ARBA" id="ARBA00023136"/>
    </source>
</evidence>
<keyword evidence="4 9" id="KW-0812">Transmembrane</keyword>
<protein>
    <submittedName>
        <fullName evidence="12">ATP-binding cassette subfamily B protein</fullName>
    </submittedName>
</protein>
<evidence type="ECO:0000256" key="1">
    <source>
        <dbReference type="ARBA" id="ARBA00004651"/>
    </source>
</evidence>
<feature type="transmembrane region" description="Helical" evidence="9">
    <location>
        <begin position="158"/>
        <end position="176"/>
    </location>
</feature>
<feature type="domain" description="ABC transmembrane type-1" evidence="11">
    <location>
        <begin position="19"/>
        <end position="301"/>
    </location>
</feature>
<dbReference type="EMBL" id="QGTQ01000024">
    <property type="protein sequence ID" value="PWV95920.1"/>
    <property type="molecule type" value="Genomic_DNA"/>
</dbReference>
<dbReference type="InterPro" id="IPR017871">
    <property type="entry name" value="ABC_transporter-like_CS"/>
</dbReference>
<evidence type="ECO:0000256" key="9">
    <source>
        <dbReference type="SAM" id="Phobius"/>
    </source>
</evidence>
<dbReference type="PROSITE" id="PS50893">
    <property type="entry name" value="ABC_TRANSPORTER_2"/>
    <property type="match status" value="1"/>
</dbReference>
<keyword evidence="2" id="KW-0813">Transport</keyword>
<comment type="subcellular location">
    <subcellularLocation>
        <location evidence="1">Cell membrane</location>
        <topology evidence="1">Multi-pass membrane protein</topology>
    </subcellularLocation>
</comment>
<keyword evidence="6 12" id="KW-0067">ATP-binding</keyword>
<dbReference type="InterPro" id="IPR027417">
    <property type="entry name" value="P-loop_NTPase"/>
</dbReference>
<evidence type="ECO:0000256" key="4">
    <source>
        <dbReference type="ARBA" id="ARBA00022692"/>
    </source>
</evidence>
<evidence type="ECO:0000313" key="13">
    <source>
        <dbReference type="Proteomes" id="UP000246635"/>
    </source>
</evidence>
<accession>A0A2V2YX32</accession>
<dbReference type="SUPFAM" id="SSF90123">
    <property type="entry name" value="ABC transporter transmembrane region"/>
    <property type="match status" value="1"/>
</dbReference>
<dbReference type="InterPro" id="IPR011527">
    <property type="entry name" value="ABC1_TM_dom"/>
</dbReference>
<organism evidence="12 13">
    <name type="scientific">Paenibacillus cellulosilyticus</name>
    <dbReference type="NCBI Taxonomy" id="375489"/>
    <lineage>
        <taxon>Bacteria</taxon>
        <taxon>Bacillati</taxon>
        <taxon>Bacillota</taxon>
        <taxon>Bacilli</taxon>
        <taxon>Bacillales</taxon>
        <taxon>Paenibacillaceae</taxon>
        <taxon>Paenibacillus</taxon>
    </lineage>
</organism>
<keyword evidence="5" id="KW-0547">Nucleotide-binding</keyword>
<keyword evidence="7 9" id="KW-1133">Transmembrane helix</keyword>
<dbReference type="SUPFAM" id="SSF52540">
    <property type="entry name" value="P-loop containing nucleoside triphosphate hydrolases"/>
    <property type="match status" value="1"/>
</dbReference>
<proteinExistence type="predicted"/>
<keyword evidence="3" id="KW-1003">Cell membrane</keyword>
<dbReference type="Gene3D" id="3.40.50.300">
    <property type="entry name" value="P-loop containing nucleotide triphosphate hydrolases"/>
    <property type="match status" value="1"/>
</dbReference>
<dbReference type="GO" id="GO:0005886">
    <property type="term" value="C:plasma membrane"/>
    <property type="evidence" value="ECO:0007669"/>
    <property type="project" value="UniProtKB-SubCell"/>
</dbReference>
<evidence type="ECO:0000259" key="11">
    <source>
        <dbReference type="PROSITE" id="PS50929"/>
    </source>
</evidence>
<feature type="transmembrane region" description="Helical" evidence="9">
    <location>
        <begin position="245"/>
        <end position="263"/>
    </location>
</feature>
<evidence type="ECO:0000313" key="12">
    <source>
        <dbReference type="EMBL" id="PWV95920.1"/>
    </source>
</evidence>
<feature type="transmembrane region" description="Helical" evidence="9">
    <location>
        <begin position="16"/>
        <end position="35"/>
    </location>
</feature>
<evidence type="ECO:0000256" key="5">
    <source>
        <dbReference type="ARBA" id="ARBA00022741"/>
    </source>
</evidence>
<dbReference type="GO" id="GO:0015421">
    <property type="term" value="F:ABC-type oligopeptide transporter activity"/>
    <property type="evidence" value="ECO:0007669"/>
    <property type="project" value="TreeGrafter"/>
</dbReference>
<dbReference type="Pfam" id="PF00664">
    <property type="entry name" value="ABC_membrane"/>
    <property type="match status" value="1"/>
</dbReference>